<evidence type="ECO:0000259" key="7">
    <source>
        <dbReference type="Pfam" id="PF04542"/>
    </source>
</evidence>
<dbReference type="InterPro" id="IPR036388">
    <property type="entry name" value="WH-like_DNA-bd_sf"/>
</dbReference>
<keyword evidence="2 6" id="KW-0805">Transcription regulation</keyword>
<evidence type="ECO:0000256" key="3">
    <source>
        <dbReference type="ARBA" id="ARBA00023082"/>
    </source>
</evidence>
<evidence type="ECO:0000256" key="1">
    <source>
        <dbReference type="ARBA" id="ARBA00010641"/>
    </source>
</evidence>
<keyword evidence="3 6" id="KW-0731">Sigma factor</keyword>
<dbReference type="InterPro" id="IPR007627">
    <property type="entry name" value="RNA_pol_sigma70_r2"/>
</dbReference>
<dbReference type="Proteomes" id="UP000718451">
    <property type="component" value="Unassembled WGS sequence"/>
</dbReference>
<dbReference type="PANTHER" id="PTHR43133">
    <property type="entry name" value="RNA POLYMERASE ECF-TYPE SIGMA FACTO"/>
    <property type="match status" value="1"/>
</dbReference>
<dbReference type="PANTHER" id="PTHR43133:SF51">
    <property type="entry name" value="RNA POLYMERASE SIGMA FACTOR"/>
    <property type="match status" value="1"/>
</dbReference>
<dbReference type="RefSeq" id="WP_168553675.1">
    <property type="nucleotide sequence ID" value="NZ_JAAWWL010000003.1"/>
</dbReference>
<dbReference type="Gene3D" id="1.10.1740.10">
    <property type="match status" value="1"/>
</dbReference>
<accession>A0ABX1GU32</accession>
<feature type="domain" description="RNA polymerase sigma factor 70 region 4 type 2" evidence="8">
    <location>
        <begin position="122"/>
        <end position="173"/>
    </location>
</feature>
<comment type="caution">
    <text evidence="9">The sequence shown here is derived from an EMBL/GenBank/DDBJ whole genome shotgun (WGS) entry which is preliminary data.</text>
</comment>
<dbReference type="InterPro" id="IPR013324">
    <property type="entry name" value="RNA_pol_sigma_r3/r4-like"/>
</dbReference>
<dbReference type="InterPro" id="IPR013325">
    <property type="entry name" value="RNA_pol_sigma_r2"/>
</dbReference>
<protein>
    <recommendedName>
        <fullName evidence="6">RNA polymerase sigma factor</fullName>
    </recommendedName>
</protein>
<evidence type="ECO:0000256" key="4">
    <source>
        <dbReference type="ARBA" id="ARBA00023125"/>
    </source>
</evidence>
<evidence type="ECO:0000313" key="9">
    <source>
        <dbReference type="EMBL" id="NKI33459.1"/>
    </source>
</evidence>
<dbReference type="Pfam" id="PF04542">
    <property type="entry name" value="Sigma70_r2"/>
    <property type="match status" value="1"/>
</dbReference>
<dbReference type="InterPro" id="IPR013249">
    <property type="entry name" value="RNA_pol_sigma70_r4_t2"/>
</dbReference>
<dbReference type="PROSITE" id="PS01063">
    <property type="entry name" value="SIGMA70_ECF"/>
    <property type="match status" value="1"/>
</dbReference>
<dbReference type="SUPFAM" id="SSF88946">
    <property type="entry name" value="Sigma2 domain of RNA polymerase sigma factors"/>
    <property type="match status" value="1"/>
</dbReference>
<sequence>MTNNQPNIKAILAGDSREFSALVDAYKNIVFTVALRMLKNREEAEEVAQDTFIKVYKSLERFKGDSKLSTWIYRIAYNTCLDRLKKNNKDLTNVAIDEINGFEIKDVDNALELIADSEKSDVIKACIAKLSPKDSALLTLFYFEERSLKELGEILSMNQNSVKVGLFRARGRLATILKQNLEPEIIRSYGAE</sequence>
<dbReference type="InterPro" id="IPR000838">
    <property type="entry name" value="RNA_pol_sigma70_ECF_CS"/>
</dbReference>
<comment type="similarity">
    <text evidence="1 6">Belongs to the sigma-70 factor family. ECF subfamily.</text>
</comment>
<dbReference type="EMBL" id="JAAWWL010000003">
    <property type="protein sequence ID" value="NKI33459.1"/>
    <property type="molecule type" value="Genomic_DNA"/>
</dbReference>
<dbReference type="NCBIfam" id="TIGR02937">
    <property type="entry name" value="sigma70-ECF"/>
    <property type="match status" value="1"/>
</dbReference>
<reference evidence="9 10" key="1">
    <citation type="submission" date="2020-04" db="EMBL/GenBank/DDBJ databases">
        <authorList>
            <person name="Yoon J."/>
        </authorList>
    </citation>
    <scope>NUCLEOTIDE SEQUENCE [LARGE SCALE GENOMIC DNA]</scope>
    <source>
        <strain evidence="9 10">DJ-13</strain>
    </source>
</reference>
<dbReference type="SUPFAM" id="SSF88659">
    <property type="entry name" value="Sigma3 and sigma4 domains of RNA polymerase sigma factors"/>
    <property type="match status" value="1"/>
</dbReference>
<name>A0ABX1GU32_9FLAO</name>
<feature type="domain" description="RNA polymerase sigma-70 region 2" evidence="7">
    <location>
        <begin position="22"/>
        <end position="88"/>
    </location>
</feature>
<evidence type="ECO:0000256" key="5">
    <source>
        <dbReference type="ARBA" id="ARBA00023163"/>
    </source>
</evidence>
<keyword evidence="10" id="KW-1185">Reference proteome</keyword>
<dbReference type="Pfam" id="PF08281">
    <property type="entry name" value="Sigma70_r4_2"/>
    <property type="match status" value="1"/>
</dbReference>
<evidence type="ECO:0000313" key="10">
    <source>
        <dbReference type="Proteomes" id="UP000718451"/>
    </source>
</evidence>
<evidence type="ECO:0000259" key="8">
    <source>
        <dbReference type="Pfam" id="PF08281"/>
    </source>
</evidence>
<dbReference type="Gene3D" id="1.10.10.10">
    <property type="entry name" value="Winged helix-like DNA-binding domain superfamily/Winged helix DNA-binding domain"/>
    <property type="match status" value="1"/>
</dbReference>
<keyword evidence="5 6" id="KW-0804">Transcription</keyword>
<organism evidence="9 10">
    <name type="scientific">Croceivirga thetidis</name>
    <dbReference type="NCBI Taxonomy" id="2721623"/>
    <lineage>
        <taxon>Bacteria</taxon>
        <taxon>Pseudomonadati</taxon>
        <taxon>Bacteroidota</taxon>
        <taxon>Flavobacteriia</taxon>
        <taxon>Flavobacteriales</taxon>
        <taxon>Flavobacteriaceae</taxon>
        <taxon>Croceivirga</taxon>
    </lineage>
</organism>
<evidence type="ECO:0000256" key="6">
    <source>
        <dbReference type="RuleBase" id="RU000716"/>
    </source>
</evidence>
<dbReference type="InterPro" id="IPR014284">
    <property type="entry name" value="RNA_pol_sigma-70_dom"/>
</dbReference>
<gene>
    <name evidence="9" type="ORF">HCU67_16030</name>
</gene>
<keyword evidence="4 6" id="KW-0238">DNA-binding</keyword>
<dbReference type="InterPro" id="IPR039425">
    <property type="entry name" value="RNA_pol_sigma-70-like"/>
</dbReference>
<evidence type="ECO:0000256" key="2">
    <source>
        <dbReference type="ARBA" id="ARBA00023015"/>
    </source>
</evidence>
<proteinExistence type="inferred from homology"/>